<dbReference type="Pfam" id="PF02458">
    <property type="entry name" value="Transferase"/>
    <property type="match status" value="1"/>
</dbReference>
<evidence type="ECO:0000313" key="4">
    <source>
        <dbReference type="EMBL" id="KAJ7966963.1"/>
    </source>
</evidence>
<dbReference type="Gene3D" id="3.30.559.10">
    <property type="entry name" value="Chloramphenicol acetyltransferase-like domain"/>
    <property type="match status" value="2"/>
</dbReference>
<organism evidence="4 5">
    <name type="scientific">Quillaja saponaria</name>
    <name type="common">Soap bark tree</name>
    <dbReference type="NCBI Taxonomy" id="32244"/>
    <lineage>
        <taxon>Eukaryota</taxon>
        <taxon>Viridiplantae</taxon>
        <taxon>Streptophyta</taxon>
        <taxon>Embryophyta</taxon>
        <taxon>Tracheophyta</taxon>
        <taxon>Spermatophyta</taxon>
        <taxon>Magnoliopsida</taxon>
        <taxon>eudicotyledons</taxon>
        <taxon>Gunneridae</taxon>
        <taxon>Pentapetalae</taxon>
        <taxon>rosids</taxon>
        <taxon>fabids</taxon>
        <taxon>Fabales</taxon>
        <taxon>Quillajaceae</taxon>
        <taxon>Quillaja</taxon>
    </lineage>
</organism>
<dbReference type="EMBL" id="JARAOO010000006">
    <property type="protein sequence ID" value="KAJ7966963.1"/>
    <property type="molecule type" value="Genomic_DNA"/>
</dbReference>
<comment type="caution">
    <text evidence="4">The sequence shown here is derived from an EMBL/GenBank/DDBJ whole genome shotgun (WGS) entry which is preliminary data.</text>
</comment>
<evidence type="ECO:0000256" key="2">
    <source>
        <dbReference type="ARBA" id="ARBA00022679"/>
    </source>
</evidence>
<keyword evidence="5" id="KW-1185">Reference proteome</keyword>
<dbReference type="KEGG" id="qsa:O6P43_016356"/>
<evidence type="ECO:0000256" key="3">
    <source>
        <dbReference type="ARBA" id="ARBA00023315"/>
    </source>
</evidence>
<reference evidence="4" key="1">
    <citation type="journal article" date="2023" name="Science">
        <title>Elucidation of the pathway for biosynthesis of saponin adjuvants from the soapbark tree.</title>
        <authorList>
            <person name="Reed J."/>
            <person name="Orme A."/>
            <person name="El-Demerdash A."/>
            <person name="Owen C."/>
            <person name="Martin L.B.B."/>
            <person name="Misra R.C."/>
            <person name="Kikuchi S."/>
            <person name="Rejzek M."/>
            <person name="Martin A.C."/>
            <person name="Harkess A."/>
            <person name="Leebens-Mack J."/>
            <person name="Louveau T."/>
            <person name="Stephenson M.J."/>
            <person name="Osbourn A."/>
        </authorList>
    </citation>
    <scope>NUCLEOTIDE SEQUENCE</scope>
    <source>
        <strain evidence="4">S10</strain>
    </source>
</reference>
<sequence length="319" mass="34918">MHNGIINSHLQINIFNCGGVAIGICISHKILDGAALSLFLKGWAGTARGCSAEEVVFPNFIASSLFPINNLWLRDASLVRLGSLFKKGKCVTRRFFFDATAIANLKAQTSSSGCVQQPTRVEVVSALLWKCFMAATKGNSGSQRPSSLTHLVNLRRRMDPALCPENSIGNLIWLAAAEQKADHEMELHGLVGKLRNAISKIDNEFIKKMQSDQQGHSVMHESLKAMGDSGTKEEVDNIGFSSWCNFGFYGVDFGWGRPIWVSSIASVASVFLNLIMLVDTRLGDGIEAWVNLDEDDVAKMVNNPELLRYASLDPSPLIC</sequence>
<accession>A0AAD7LZK0</accession>
<keyword evidence="3" id="KW-0012">Acyltransferase</keyword>
<comment type="similarity">
    <text evidence="1">Belongs to the plant acyltransferase family.</text>
</comment>
<gene>
    <name evidence="4" type="ORF">O6P43_016356</name>
</gene>
<proteinExistence type="inferred from homology"/>
<dbReference type="PANTHER" id="PTHR31623">
    <property type="entry name" value="F21J9.9"/>
    <property type="match status" value="1"/>
</dbReference>
<keyword evidence="2" id="KW-0808">Transferase</keyword>
<dbReference type="PANTHER" id="PTHR31623:SF110">
    <property type="entry name" value="VINORINE SYNTHASE-LIKE"/>
    <property type="match status" value="1"/>
</dbReference>
<dbReference type="GO" id="GO:0016746">
    <property type="term" value="F:acyltransferase activity"/>
    <property type="evidence" value="ECO:0007669"/>
    <property type="project" value="UniProtKB-KW"/>
</dbReference>
<dbReference type="Proteomes" id="UP001163823">
    <property type="component" value="Chromosome 6"/>
</dbReference>
<evidence type="ECO:0000256" key="1">
    <source>
        <dbReference type="ARBA" id="ARBA00009861"/>
    </source>
</evidence>
<dbReference type="AlphaFoldDB" id="A0AAD7LZK0"/>
<protein>
    <submittedName>
        <fullName evidence="4">Vinorine synthase-like</fullName>
    </submittedName>
</protein>
<evidence type="ECO:0000313" key="5">
    <source>
        <dbReference type="Proteomes" id="UP001163823"/>
    </source>
</evidence>
<dbReference type="InterPro" id="IPR023213">
    <property type="entry name" value="CAT-like_dom_sf"/>
</dbReference>
<name>A0AAD7LZK0_QUISA</name>